<evidence type="ECO:0000313" key="2">
    <source>
        <dbReference type="Proteomes" id="UP001237642"/>
    </source>
</evidence>
<proteinExistence type="predicted"/>
<sequence length="165" mass="19131">MNSLQVENNCQNRGTTWVSSSWPFINQTSFLDAQDIERNDDYWSCEQPSPFSCESNYEDHLAIVICDKLGHHFYDLARWLDDNHSNVYMITGSVLVKAYPSVRYIRSKFLGDNGSPRFVQSHREPSISSNTISRSEEYVIDFESFEIIPSHFNSNKSSLQPCLFR</sequence>
<evidence type="ECO:0000313" key="1">
    <source>
        <dbReference type="EMBL" id="KAK1377977.1"/>
    </source>
</evidence>
<dbReference type="Proteomes" id="UP001237642">
    <property type="component" value="Unassembled WGS sequence"/>
</dbReference>
<reference evidence="1" key="1">
    <citation type="submission" date="2023-02" db="EMBL/GenBank/DDBJ databases">
        <title>Genome of toxic invasive species Heracleum sosnowskyi carries increased number of genes despite the absence of recent whole-genome duplications.</title>
        <authorList>
            <person name="Schelkunov M."/>
            <person name="Shtratnikova V."/>
            <person name="Makarenko M."/>
            <person name="Klepikova A."/>
            <person name="Omelchenko D."/>
            <person name="Novikova G."/>
            <person name="Obukhova E."/>
            <person name="Bogdanov V."/>
            <person name="Penin A."/>
            <person name="Logacheva M."/>
        </authorList>
    </citation>
    <scope>NUCLEOTIDE SEQUENCE</scope>
    <source>
        <strain evidence="1">Hsosn_3</strain>
        <tissue evidence="1">Leaf</tissue>
    </source>
</reference>
<accession>A0AAD8I2L4</accession>
<protein>
    <submittedName>
        <fullName evidence="1">Uncharacterized protein</fullName>
    </submittedName>
</protein>
<gene>
    <name evidence="1" type="ORF">POM88_024721</name>
</gene>
<organism evidence="1 2">
    <name type="scientific">Heracleum sosnowskyi</name>
    <dbReference type="NCBI Taxonomy" id="360622"/>
    <lineage>
        <taxon>Eukaryota</taxon>
        <taxon>Viridiplantae</taxon>
        <taxon>Streptophyta</taxon>
        <taxon>Embryophyta</taxon>
        <taxon>Tracheophyta</taxon>
        <taxon>Spermatophyta</taxon>
        <taxon>Magnoliopsida</taxon>
        <taxon>eudicotyledons</taxon>
        <taxon>Gunneridae</taxon>
        <taxon>Pentapetalae</taxon>
        <taxon>asterids</taxon>
        <taxon>campanulids</taxon>
        <taxon>Apiales</taxon>
        <taxon>Apiaceae</taxon>
        <taxon>Apioideae</taxon>
        <taxon>apioid superclade</taxon>
        <taxon>Tordylieae</taxon>
        <taxon>Tordyliinae</taxon>
        <taxon>Heracleum</taxon>
    </lineage>
</organism>
<dbReference type="EMBL" id="JAUIZM010000006">
    <property type="protein sequence ID" value="KAK1377977.1"/>
    <property type="molecule type" value="Genomic_DNA"/>
</dbReference>
<name>A0AAD8I2L4_9APIA</name>
<reference evidence="1" key="2">
    <citation type="submission" date="2023-05" db="EMBL/GenBank/DDBJ databases">
        <authorList>
            <person name="Schelkunov M.I."/>
        </authorList>
    </citation>
    <scope>NUCLEOTIDE SEQUENCE</scope>
    <source>
        <strain evidence="1">Hsosn_3</strain>
        <tissue evidence="1">Leaf</tissue>
    </source>
</reference>
<comment type="caution">
    <text evidence="1">The sequence shown here is derived from an EMBL/GenBank/DDBJ whole genome shotgun (WGS) entry which is preliminary data.</text>
</comment>
<dbReference type="AlphaFoldDB" id="A0AAD8I2L4"/>
<keyword evidence="2" id="KW-1185">Reference proteome</keyword>